<dbReference type="OMA" id="CTLFLCK"/>
<evidence type="ECO:0000259" key="10">
    <source>
        <dbReference type="PROSITE" id="PS50174"/>
    </source>
</evidence>
<dbReference type="CDD" id="cd00201">
    <property type="entry name" value="WW"/>
    <property type="match status" value="1"/>
</dbReference>
<dbReference type="EnsemblMetazoa" id="G13740.1">
    <property type="protein sequence ID" value="G13740.1:cds"/>
    <property type="gene ID" value="G13740"/>
</dbReference>
<dbReference type="AlphaFoldDB" id="A0A8W8IFN1"/>
<evidence type="ECO:0000256" key="2">
    <source>
        <dbReference type="ARBA" id="ARBA00011923"/>
    </source>
</evidence>
<dbReference type="GO" id="GO:0003676">
    <property type="term" value="F:nucleic acid binding"/>
    <property type="evidence" value="ECO:0007669"/>
    <property type="project" value="UniProtKB-UniRule"/>
</dbReference>
<dbReference type="GO" id="GO:0005737">
    <property type="term" value="C:cytoplasm"/>
    <property type="evidence" value="ECO:0007669"/>
    <property type="project" value="TreeGrafter"/>
</dbReference>
<evidence type="ECO:0000256" key="9">
    <source>
        <dbReference type="SAM" id="MobiDB-lite"/>
    </source>
</evidence>
<comment type="catalytic activity">
    <reaction evidence="7 8">
        <text>a 5'-end (N(7)-methyl 5'-triphosphoguanosine)-ribonucleoside in mRNA + S-adenosyl-L-methionine = a 5'-end (N(7)-methyl 5'-triphosphoguanosine)-(2'-O-methyl-ribonucleoside) in mRNA + S-adenosyl-L-homocysteine + H(+)</text>
        <dbReference type="Rhea" id="RHEA:67020"/>
        <dbReference type="Rhea" id="RHEA-COMP:17167"/>
        <dbReference type="Rhea" id="RHEA-COMP:17168"/>
        <dbReference type="ChEBI" id="CHEBI:15378"/>
        <dbReference type="ChEBI" id="CHEBI:57856"/>
        <dbReference type="ChEBI" id="CHEBI:59789"/>
        <dbReference type="ChEBI" id="CHEBI:156461"/>
        <dbReference type="ChEBI" id="CHEBI:167609"/>
        <dbReference type="EC" id="2.1.1.57"/>
    </reaction>
</comment>
<keyword evidence="8" id="KW-0506">mRNA capping</keyword>
<dbReference type="SMART" id="SM00443">
    <property type="entry name" value="G_patch"/>
    <property type="match status" value="1"/>
</dbReference>
<dbReference type="EnsemblMetazoa" id="G13740.4">
    <property type="protein sequence ID" value="G13740.4:cds"/>
    <property type="gene ID" value="G13740"/>
</dbReference>
<evidence type="ECO:0000256" key="1">
    <source>
        <dbReference type="ARBA" id="ARBA00002664"/>
    </source>
</evidence>
<evidence type="ECO:0000256" key="6">
    <source>
        <dbReference type="ARBA" id="ARBA00022691"/>
    </source>
</evidence>
<feature type="region of interest" description="Disordered" evidence="9">
    <location>
        <begin position="1"/>
        <end position="41"/>
    </location>
</feature>
<keyword evidence="8" id="KW-0808">Transferase</keyword>
<dbReference type="PROSITE" id="PS50174">
    <property type="entry name" value="G_PATCH"/>
    <property type="match status" value="1"/>
</dbReference>
<keyword evidence="5 8" id="KW-0507">mRNA processing</keyword>
<protein>
    <recommendedName>
        <fullName evidence="3 8">Cap-specific mRNA (nucleoside-2'-O-)-methyltransferase 1</fullName>
        <ecNumber evidence="2 8">2.1.1.57</ecNumber>
    </recommendedName>
    <alternativeName>
        <fullName evidence="8">Cap1 2'O-ribose methyltransferase 1</fullName>
    </alternativeName>
</protein>
<dbReference type="Pfam" id="PF01585">
    <property type="entry name" value="G-patch"/>
    <property type="match status" value="1"/>
</dbReference>
<reference evidence="12" key="1">
    <citation type="submission" date="2022-08" db="UniProtKB">
        <authorList>
            <consortium name="EnsemblMetazoa"/>
        </authorList>
    </citation>
    <scope>IDENTIFICATION</scope>
    <source>
        <strain evidence="12">05x7-T-G4-1.051#20</strain>
    </source>
</reference>
<proteinExistence type="predicted"/>
<feature type="domain" description="G-patch" evidence="10">
    <location>
        <begin position="46"/>
        <end position="92"/>
    </location>
</feature>
<dbReference type="InterPro" id="IPR029063">
    <property type="entry name" value="SAM-dependent_MTases_sf"/>
</dbReference>
<keyword evidence="8" id="KW-0539">Nucleus</keyword>
<dbReference type="GO" id="GO:0032259">
    <property type="term" value="P:methylation"/>
    <property type="evidence" value="ECO:0007669"/>
    <property type="project" value="UniProtKB-KW"/>
</dbReference>
<organism evidence="12 13">
    <name type="scientific">Magallana gigas</name>
    <name type="common">Pacific oyster</name>
    <name type="synonym">Crassostrea gigas</name>
    <dbReference type="NCBI Taxonomy" id="29159"/>
    <lineage>
        <taxon>Eukaryota</taxon>
        <taxon>Metazoa</taxon>
        <taxon>Spiralia</taxon>
        <taxon>Lophotrochozoa</taxon>
        <taxon>Mollusca</taxon>
        <taxon>Bivalvia</taxon>
        <taxon>Autobranchia</taxon>
        <taxon>Pteriomorphia</taxon>
        <taxon>Ostreida</taxon>
        <taxon>Ostreoidea</taxon>
        <taxon>Ostreidae</taxon>
        <taxon>Magallana</taxon>
    </lineage>
</organism>
<evidence type="ECO:0000256" key="4">
    <source>
        <dbReference type="ARBA" id="ARBA00022603"/>
    </source>
</evidence>
<dbReference type="GO" id="GO:0004483">
    <property type="term" value="F:methyltransferase cap1 activity"/>
    <property type="evidence" value="ECO:0007669"/>
    <property type="project" value="UniProtKB-UniRule"/>
</dbReference>
<feature type="domain" description="RrmJ-type SAM-dependent 2'-O-MTase" evidence="11">
    <location>
        <begin position="191"/>
        <end position="408"/>
    </location>
</feature>
<evidence type="ECO:0000259" key="11">
    <source>
        <dbReference type="PROSITE" id="PS51613"/>
    </source>
</evidence>
<dbReference type="PANTHER" id="PTHR16121:SF0">
    <property type="entry name" value="CAP-SPECIFIC MRNA (NUCLEOSIDE-2'-O-)-METHYLTRANSFERASE 1"/>
    <property type="match status" value="1"/>
</dbReference>
<dbReference type="Gene3D" id="3.30.470.30">
    <property type="entry name" value="DNA ligase/mRNA capping enzyme"/>
    <property type="match status" value="1"/>
</dbReference>
<dbReference type="InterPro" id="IPR000467">
    <property type="entry name" value="G_patch_dom"/>
</dbReference>
<comment type="function">
    <text evidence="1">S-adenosyl-L-methionine-dependent methyltransferase that mediates mRNA cap1 2'-O-ribose methylation to the 5'-cap structure of mRNAs. Methylates the ribose of the first nucleotide of a m(7)GpppG-capped mRNA and small nuclear RNA (snRNA) to produce m(7)GpppRm (cap1). Displays a preference for cap0 transcripts. Cap1 modification is linked to higher levels of translation. May be involved in the interferon response pathway.</text>
</comment>
<dbReference type="Pfam" id="PF01728">
    <property type="entry name" value="FtsJ"/>
    <property type="match status" value="1"/>
</dbReference>
<dbReference type="Proteomes" id="UP000005408">
    <property type="component" value="Unassembled WGS sequence"/>
</dbReference>
<keyword evidence="4 8" id="KW-0489">Methyltransferase</keyword>
<comment type="subcellular location">
    <subcellularLocation>
        <location evidence="8">Nucleus</location>
    </subcellularLocation>
</comment>
<dbReference type="InterPro" id="IPR002877">
    <property type="entry name" value="RNA_MeTrfase_FtsJ_dom"/>
</dbReference>
<comment type="function">
    <text evidence="8">S-adenosyl-L-methionine-dependent methyltransferase that mediates RNA cap1 2'-O-ribose methylation to the 5'-cap structure of RNAs. Methylates the ribose of the first nucleotide of a m(7)GpppG-capped mRNA to produce m(7)GpppNmp (cap1).</text>
</comment>
<dbReference type="EC" id="2.1.1.57" evidence="2 8"/>
<dbReference type="PROSITE" id="PS01159">
    <property type="entry name" value="WW_DOMAIN_1"/>
    <property type="match status" value="1"/>
</dbReference>
<dbReference type="InterPro" id="IPR001202">
    <property type="entry name" value="WW_dom"/>
</dbReference>
<name>A0A8W8IFN1_MAGGI</name>
<dbReference type="Gene3D" id="3.40.50.12760">
    <property type="match status" value="1"/>
</dbReference>
<accession>A0A8W8IFN1</accession>
<dbReference type="InterPro" id="IPR025816">
    <property type="entry name" value="RrmJ-type_MeTrfase"/>
</dbReference>
<evidence type="ECO:0000256" key="7">
    <source>
        <dbReference type="ARBA" id="ARBA00049042"/>
    </source>
</evidence>
<keyword evidence="13" id="KW-1185">Reference proteome</keyword>
<dbReference type="InterPro" id="IPR050851">
    <property type="entry name" value="mRNA_Cap_2O-Ribose_MeTrfase"/>
</dbReference>
<evidence type="ECO:0000313" key="12">
    <source>
        <dbReference type="EnsemblMetazoa" id="G13740.1:cds"/>
    </source>
</evidence>
<dbReference type="SUPFAM" id="SSF53335">
    <property type="entry name" value="S-adenosyl-L-methionine-dependent methyltransferases"/>
    <property type="match status" value="1"/>
</dbReference>
<evidence type="ECO:0000256" key="8">
    <source>
        <dbReference type="RuleBase" id="RU368012"/>
    </source>
</evidence>
<sequence length="803" mass="91882">MASRSLSDSDSEPEDALHIGSNNDDGDLGEPPQKKKKVENVGGGLYNDFSARMMAKMGYKEGMGLGKAQQGRTEIVEASNQRGRRGLGLRIKGLEPSREVDWNFELEEIIEKEEISWIPKCGEPVPSIEIMRNWKVVGKKKLTIDDEIEFCDEDVLSAIIKCKNVFDELEPEEMRRARTRSNPYETIRGVFFLNRAAVKMANMDSMLDDMFTSPKDANGKPILKPSDILFFADICAGPGGFSEYVLWRTKGDAKGFGMTLKGPCDFKLEDFFAGPPEMFEPHYGVGGIEGDGDIFNPKNQAEFVKFVKDNTDGKGVYFVMADGGFSVEGQENIQEILSKQLYLCQFLVAISILRPGGHFVCKLFDLFTPFSVGLVYLMYRIFHKVSICKPVTSRPANSERYIVCQGLRDDSDPVRQYMHEINLDLNRLLVPSSTQDVCHIVPMDELHADECFINYIYESNVKLGQMQISGLKKIQAFVQNGQLYETRQADVRRDCLKRWNLPDEVRKAPTKSNPKDKFESITEGSDVDFISHDIEDLSPDTLSNIKTPYNYRCYVVGNQERKRWYLLGCGRSHVFKWDGNPQSRWRKLDEIRIELPTDTLIEVEIVQEMKGEGTGQRRVTILHALDALFLYGKDVRSYAFSDRIERLKKFVRCITKHTRNDLTKIHIPYIYRLEEVHQLFDRLEFRRVKGSSNPRLCYCPPDRDDGRCFLPSGLCIVKIVKDPWTMALSKSANQKYFYNTLTKESTFSCPLNSMANCSDCKKSSYLWKFEEGVKIHPNQAFSANPKKISKDNFLDYIQMLSPR</sequence>
<dbReference type="GO" id="GO:0006370">
    <property type="term" value="P:7-methylguanosine mRNA capping"/>
    <property type="evidence" value="ECO:0007669"/>
    <property type="project" value="UniProtKB-UniRule"/>
</dbReference>
<dbReference type="PROSITE" id="PS51613">
    <property type="entry name" value="SAM_MT_RRMJ"/>
    <property type="match status" value="1"/>
</dbReference>
<keyword evidence="6 8" id="KW-0949">S-adenosyl-L-methionine</keyword>
<evidence type="ECO:0000313" key="13">
    <source>
        <dbReference type="Proteomes" id="UP000005408"/>
    </source>
</evidence>
<dbReference type="PANTHER" id="PTHR16121">
    <property type="entry name" value="CAP-SPECIFIC MRNA (NUCLEOSIDE-2'-O-)-METHYLTRANSFERASE 1-RELATED"/>
    <property type="match status" value="1"/>
</dbReference>
<dbReference type="FunFam" id="3.40.50.12760:FF:000004">
    <property type="entry name" value="FtsJ-like methyltransferase"/>
    <property type="match status" value="1"/>
</dbReference>
<evidence type="ECO:0000256" key="3">
    <source>
        <dbReference type="ARBA" id="ARBA00021136"/>
    </source>
</evidence>
<evidence type="ECO:0000256" key="5">
    <source>
        <dbReference type="ARBA" id="ARBA00022664"/>
    </source>
</evidence>
<dbReference type="SMART" id="SM00456">
    <property type="entry name" value="WW"/>
    <property type="match status" value="1"/>
</dbReference>
<dbReference type="GO" id="GO:0005634">
    <property type="term" value="C:nucleus"/>
    <property type="evidence" value="ECO:0007669"/>
    <property type="project" value="UniProtKB-SubCell"/>
</dbReference>
<dbReference type="OrthoDB" id="10251234at2759"/>
<dbReference type="GO" id="GO:0016556">
    <property type="term" value="P:mRNA modification"/>
    <property type="evidence" value="ECO:0007669"/>
    <property type="project" value="UniProtKB-UniRule"/>
</dbReference>